<reference evidence="1" key="1">
    <citation type="submission" date="2020-05" db="EMBL/GenBank/DDBJ databases">
        <authorList>
            <person name="Chiriac C."/>
            <person name="Salcher M."/>
            <person name="Ghai R."/>
            <person name="Kavagutti S V."/>
        </authorList>
    </citation>
    <scope>NUCLEOTIDE SEQUENCE</scope>
</reference>
<dbReference type="EMBL" id="CAEZVN010000046">
    <property type="protein sequence ID" value="CAB4632272.1"/>
    <property type="molecule type" value="Genomic_DNA"/>
</dbReference>
<accession>A0A6J6J5M5</accession>
<evidence type="ECO:0000313" key="1">
    <source>
        <dbReference type="EMBL" id="CAB4632272.1"/>
    </source>
</evidence>
<sequence length="102" mass="10814">MTWGVDYVDGDFLAICVFALVGNRSVLGKNGDALFALEVTRVHYAFAHGTVVAERAGLAKHGIDQGGLAVVYVGDDCNVTQVISGGLGHKNILCERAKQHES</sequence>
<protein>
    <submittedName>
        <fullName evidence="1">Unannotated protein</fullName>
    </submittedName>
</protein>
<name>A0A6J6J5M5_9ZZZZ</name>
<organism evidence="1">
    <name type="scientific">freshwater metagenome</name>
    <dbReference type="NCBI Taxonomy" id="449393"/>
    <lineage>
        <taxon>unclassified sequences</taxon>
        <taxon>metagenomes</taxon>
        <taxon>ecological metagenomes</taxon>
    </lineage>
</organism>
<gene>
    <name evidence="1" type="ORF">UFOPK2001_00607</name>
</gene>
<dbReference type="AlphaFoldDB" id="A0A6J6J5M5"/>
<dbReference type="AntiFam" id="ANF00072">
    <property type="entry name" value="Shadow ORF (opposite TypA)"/>
</dbReference>
<proteinExistence type="predicted"/>